<comment type="caution">
    <text evidence="10">The sequence shown here is derived from an EMBL/GenBank/DDBJ whole genome shotgun (WGS) entry which is preliminary data.</text>
</comment>
<evidence type="ECO:0000256" key="1">
    <source>
        <dbReference type="ARBA" id="ARBA00004141"/>
    </source>
</evidence>
<sequence>MVKFSKQMELQLVPEWRHKFCNYWQLKKEIKRMKLQKAPSNPSEQHHRQQGEVPAGKRPDAGASWTPLSTFTRRSMHPWAYEDIIKVHERKGDSQEDGHYGYLYETEIVEGVSINDLEKEFFKCLDQELNKVNRFFFAKEQEFLERAEILSRQLTSLSEIHQAYNNTVAQFDRPAQLDSKANDAVPSDAFTPTKSRILHSLFNRLSKFKELLYSRALPYSAYTDSNSGRYKRDETDTEENSRHPLNPHATDEDQSTKPECTMITVGSLDGEEEKIRNEKKSKVCEVNAKTSDLYDDEDWTLDRLFNQIHTSVKHEDINSTPSGGISISNLIRMLSQRLPWETSRRHQQAAGNKEQHLKEEEREEGSLADNYDTCMNDSCHKKTENGAAQSVRLGASYGSLATQRSFGDGMASLRKIITARGEEHLRLDENCVSLSKIKHARKMLRTAFVEFYRGLGLLRTFSSLNVLAFAKILKKYDKVTGRQVSPTYMKIVENAYFSTSDKVVKMMDNVEKVFTEQFAKDDEKKAMLLLRPVQNEAPHTITFFLGLFTGSSAALLLAFAITLQTFKLRALRQNELAYSETAYQVFGMLFLVLLHMYLYGWNVYVWRKARINYAFIFEYAPKTELRHREILLVCTGLTCLVAGGMLVHLLAYASTRMQMNPDIIPLATIVALLLLLLCPFDVCYRSSRVFFIKCMKRITFAPFYKVLLADFFLADQLTSQVTALRSLQFVMCYYFGGYFQRHNTTACGSSEFRFLAYLISFLPYWWRLMQCLRRRIEEGDQAQLANGCKYLSAMVAAAARISYSFYPSSYWLVLFVITSSFATLYQMYWDVVRDWGFFQPHSRNPWLRDQLILKNKSIYYFSIALNFILRFAWLQQVIHWQIRRIEHSGTDLFFAALEVIRRGHWNFYRLENEHLNNVGKHRAVKLVPLPFGDEYKSHV</sequence>
<evidence type="ECO:0000256" key="7">
    <source>
        <dbReference type="SAM" id="Phobius"/>
    </source>
</evidence>
<feature type="domain" description="SPX" evidence="9">
    <location>
        <begin position="2"/>
        <end position="490"/>
    </location>
</feature>
<reference evidence="10" key="1">
    <citation type="submission" date="2021-08" db="EMBL/GenBank/DDBJ databases">
        <title>WGS assembly of Ceratopteris richardii.</title>
        <authorList>
            <person name="Marchant D.B."/>
            <person name="Chen G."/>
            <person name="Jenkins J."/>
            <person name="Shu S."/>
            <person name="Leebens-Mack J."/>
            <person name="Grimwood J."/>
            <person name="Schmutz J."/>
            <person name="Soltis P."/>
            <person name="Soltis D."/>
            <person name="Chen Z.-H."/>
        </authorList>
    </citation>
    <scope>NUCLEOTIDE SEQUENCE</scope>
    <source>
        <strain evidence="10">Whitten #5841</strain>
        <tissue evidence="10">Leaf</tissue>
    </source>
</reference>
<evidence type="ECO:0000256" key="4">
    <source>
        <dbReference type="ARBA" id="ARBA00022989"/>
    </source>
</evidence>
<keyword evidence="3 7" id="KW-0812">Transmembrane</keyword>
<dbReference type="EMBL" id="CM035412">
    <property type="protein sequence ID" value="KAH7433338.1"/>
    <property type="molecule type" value="Genomic_DNA"/>
</dbReference>
<dbReference type="PANTHER" id="PTHR48477:SF1">
    <property type="entry name" value="PHOSPHATE TRANSPORTER PHO1"/>
    <property type="match status" value="1"/>
</dbReference>
<evidence type="ECO:0000256" key="3">
    <source>
        <dbReference type="ARBA" id="ARBA00022692"/>
    </source>
</evidence>
<dbReference type="Pfam" id="PF03124">
    <property type="entry name" value="EXS"/>
    <property type="match status" value="1"/>
</dbReference>
<comment type="similarity">
    <text evidence="2">Belongs to the SYG1 (TC 2.A.94) family.</text>
</comment>
<keyword evidence="5 7" id="KW-0472">Membrane</keyword>
<dbReference type="PROSITE" id="PS51382">
    <property type="entry name" value="SPX"/>
    <property type="match status" value="1"/>
</dbReference>
<feature type="transmembrane region" description="Helical" evidence="7">
    <location>
        <begin position="541"/>
        <end position="561"/>
    </location>
</feature>
<protein>
    <submittedName>
        <fullName evidence="10">Uncharacterized protein</fullName>
    </submittedName>
</protein>
<dbReference type="InterPro" id="IPR052486">
    <property type="entry name" value="PHO1"/>
</dbReference>
<feature type="transmembrane region" description="Helical" evidence="7">
    <location>
        <begin position="810"/>
        <end position="828"/>
    </location>
</feature>
<feature type="region of interest" description="Disordered" evidence="6">
    <location>
        <begin position="224"/>
        <end position="259"/>
    </location>
</feature>
<dbReference type="InterPro" id="IPR004342">
    <property type="entry name" value="EXS_C"/>
</dbReference>
<dbReference type="GO" id="GO:0016036">
    <property type="term" value="P:cellular response to phosphate starvation"/>
    <property type="evidence" value="ECO:0007669"/>
    <property type="project" value="InterPro"/>
</dbReference>
<evidence type="ECO:0000259" key="8">
    <source>
        <dbReference type="PROSITE" id="PS51380"/>
    </source>
</evidence>
<dbReference type="InterPro" id="IPR004331">
    <property type="entry name" value="SPX_dom"/>
</dbReference>
<feature type="domain" description="EXS" evidence="8">
    <location>
        <begin position="747"/>
        <end position="939"/>
    </location>
</feature>
<dbReference type="AlphaFoldDB" id="A0A8T2UFA7"/>
<evidence type="ECO:0000256" key="5">
    <source>
        <dbReference type="ARBA" id="ARBA00023136"/>
    </source>
</evidence>
<feature type="transmembrane region" description="Helical" evidence="7">
    <location>
        <begin position="663"/>
        <end position="684"/>
    </location>
</feature>
<evidence type="ECO:0000256" key="6">
    <source>
        <dbReference type="SAM" id="MobiDB-lite"/>
    </source>
</evidence>
<evidence type="ECO:0000313" key="11">
    <source>
        <dbReference type="Proteomes" id="UP000825935"/>
    </source>
</evidence>
<feature type="transmembrane region" description="Helical" evidence="7">
    <location>
        <begin position="581"/>
        <end position="600"/>
    </location>
</feature>
<feature type="transmembrane region" description="Helical" evidence="7">
    <location>
        <begin position="630"/>
        <end position="651"/>
    </location>
</feature>
<evidence type="ECO:0000256" key="2">
    <source>
        <dbReference type="ARBA" id="ARBA00009665"/>
    </source>
</evidence>
<dbReference type="GO" id="GO:0016020">
    <property type="term" value="C:membrane"/>
    <property type="evidence" value="ECO:0007669"/>
    <property type="project" value="UniProtKB-SubCell"/>
</dbReference>
<dbReference type="PANTHER" id="PTHR48477">
    <property type="entry name" value="PHOSPHATE TRANSPORTER PHO1"/>
    <property type="match status" value="1"/>
</dbReference>
<gene>
    <name evidence="10" type="ORF">KP509_07G064300</name>
</gene>
<feature type="transmembrane region" description="Helical" evidence="7">
    <location>
        <begin position="857"/>
        <end position="874"/>
    </location>
</feature>
<keyword evidence="11" id="KW-1185">Reference proteome</keyword>
<proteinExistence type="inferred from homology"/>
<organism evidence="10 11">
    <name type="scientific">Ceratopteris richardii</name>
    <name type="common">Triangle waterfern</name>
    <dbReference type="NCBI Taxonomy" id="49495"/>
    <lineage>
        <taxon>Eukaryota</taxon>
        <taxon>Viridiplantae</taxon>
        <taxon>Streptophyta</taxon>
        <taxon>Embryophyta</taxon>
        <taxon>Tracheophyta</taxon>
        <taxon>Polypodiopsida</taxon>
        <taxon>Polypodiidae</taxon>
        <taxon>Polypodiales</taxon>
        <taxon>Pteridineae</taxon>
        <taxon>Pteridaceae</taxon>
        <taxon>Parkerioideae</taxon>
        <taxon>Ceratopteris</taxon>
    </lineage>
</organism>
<feature type="compositionally biased region" description="Basic and acidic residues" evidence="6">
    <location>
        <begin position="44"/>
        <end position="60"/>
    </location>
</feature>
<evidence type="ECO:0000259" key="9">
    <source>
        <dbReference type="PROSITE" id="PS51382"/>
    </source>
</evidence>
<keyword evidence="4 7" id="KW-1133">Transmembrane helix</keyword>
<name>A0A8T2UFA7_CERRI</name>
<dbReference type="OMA" id="KFRAVKM"/>
<dbReference type="Pfam" id="PF03105">
    <property type="entry name" value="SPX"/>
    <property type="match status" value="1"/>
</dbReference>
<feature type="region of interest" description="Disordered" evidence="6">
    <location>
        <begin position="341"/>
        <end position="365"/>
    </location>
</feature>
<dbReference type="OrthoDB" id="9970435at2759"/>
<feature type="compositionally biased region" description="Basic and acidic residues" evidence="6">
    <location>
        <begin position="230"/>
        <end position="242"/>
    </location>
</feature>
<evidence type="ECO:0000313" key="10">
    <source>
        <dbReference type="EMBL" id="KAH7433338.1"/>
    </source>
</evidence>
<accession>A0A8T2UFA7</accession>
<comment type="subcellular location">
    <subcellularLocation>
        <location evidence="1">Membrane</location>
        <topology evidence="1">Multi-pass membrane protein</topology>
    </subcellularLocation>
</comment>
<dbReference type="Proteomes" id="UP000825935">
    <property type="component" value="Chromosome 7"/>
</dbReference>
<feature type="region of interest" description="Disordered" evidence="6">
    <location>
        <begin position="34"/>
        <end position="64"/>
    </location>
</feature>
<dbReference type="PROSITE" id="PS51380">
    <property type="entry name" value="EXS"/>
    <property type="match status" value="1"/>
</dbReference>
<feature type="transmembrane region" description="Helical" evidence="7">
    <location>
        <begin position="451"/>
        <end position="473"/>
    </location>
</feature>